<protein>
    <submittedName>
        <fullName evidence="1">Uncharacterized protein</fullName>
    </submittedName>
</protein>
<organism evidence="1 2">
    <name type="scientific">Microcystis aeruginosa Ma_QC_Ca_00000000_S207</name>
    <dbReference type="NCBI Taxonomy" id="2486251"/>
    <lineage>
        <taxon>Bacteria</taxon>
        <taxon>Bacillati</taxon>
        <taxon>Cyanobacteriota</taxon>
        <taxon>Cyanophyceae</taxon>
        <taxon>Oscillatoriophycideae</taxon>
        <taxon>Chroococcales</taxon>
        <taxon>Microcystaceae</taxon>
        <taxon>Microcystis</taxon>
    </lineage>
</organism>
<dbReference type="Proteomes" id="UP000320293">
    <property type="component" value="Unassembled WGS sequence"/>
</dbReference>
<proteinExistence type="predicted"/>
<comment type="caution">
    <text evidence="1">The sequence shown here is derived from an EMBL/GenBank/DDBJ whole genome shotgun (WGS) entry which is preliminary data.</text>
</comment>
<dbReference type="AlphaFoldDB" id="A0A552FSJ9"/>
<name>A0A552FSJ9_MICAE</name>
<accession>A0A552FSJ9</accession>
<evidence type="ECO:0000313" key="1">
    <source>
        <dbReference type="EMBL" id="TRU49725.1"/>
    </source>
</evidence>
<sequence>MLEIVAGILLNRWSLKLAPIFYTKSGYSKTDYLFPLLMKTTTLEMKAVIKPSQCSAIDEAIRQETL</sequence>
<reference evidence="1 2" key="1">
    <citation type="submission" date="2019-01" db="EMBL/GenBank/DDBJ databases">
        <title>Coherence of Microcystis species and biogeography revealed through population genomics.</title>
        <authorList>
            <person name="Perez-Carrascal O.M."/>
            <person name="Terrat Y."/>
            <person name="Giani A."/>
            <person name="Fortin N."/>
            <person name="Tromas N."/>
            <person name="Shapiro B.J."/>
        </authorList>
    </citation>
    <scope>NUCLEOTIDE SEQUENCE [LARGE SCALE GENOMIC DNA]</scope>
    <source>
        <strain evidence="1">Ma_QC_Ca_00000000_S207</strain>
    </source>
</reference>
<evidence type="ECO:0000313" key="2">
    <source>
        <dbReference type="Proteomes" id="UP000320293"/>
    </source>
</evidence>
<dbReference type="EMBL" id="SFBF01000132">
    <property type="protein sequence ID" value="TRU49725.1"/>
    <property type="molecule type" value="Genomic_DNA"/>
</dbReference>
<gene>
    <name evidence="1" type="ORF">EWV91_07160</name>
</gene>